<proteinExistence type="predicted"/>
<dbReference type="CDD" id="cd05271">
    <property type="entry name" value="NDUFA9_like_SDR_a"/>
    <property type="match status" value="1"/>
</dbReference>
<name>A0AAV5QHM2_9ASCO</name>
<dbReference type="EMBL" id="BTFZ01000002">
    <property type="protein sequence ID" value="GMM34353.1"/>
    <property type="molecule type" value="Genomic_DNA"/>
</dbReference>
<comment type="caution">
    <text evidence="2">The sequence shown here is derived from an EMBL/GenBank/DDBJ whole genome shotgun (WGS) entry which is preliminary data.</text>
</comment>
<dbReference type="InterPro" id="IPR036291">
    <property type="entry name" value="NAD(P)-bd_dom_sf"/>
</dbReference>
<dbReference type="PANTHER" id="PTHR12126:SF11">
    <property type="entry name" value="NADH DEHYDROGENASE [UBIQUINONE] 1 ALPHA SUBCOMPLEX SUBUNIT 9, MITOCHONDRIAL"/>
    <property type="match status" value="1"/>
</dbReference>
<dbReference type="RefSeq" id="XP_064851353.1">
    <property type="nucleotide sequence ID" value="XM_064995281.1"/>
</dbReference>
<dbReference type="InterPro" id="IPR001509">
    <property type="entry name" value="Epimerase_deHydtase"/>
</dbReference>
<dbReference type="PANTHER" id="PTHR12126">
    <property type="entry name" value="NADH-UBIQUINONE OXIDOREDUCTASE 39 KDA SUBUNIT-RELATED"/>
    <property type="match status" value="1"/>
</dbReference>
<dbReference type="GO" id="GO:0005739">
    <property type="term" value="C:mitochondrion"/>
    <property type="evidence" value="ECO:0007669"/>
    <property type="project" value="TreeGrafter"/>
</dbReference>
<dbReference type="Proteomes" id="UP001360560">
    <property type="component" value="Unassembled WGS sequence"/>
</dbReference>
<dbReference type="Gene3D" id="3.40.50.720">
    <property type="entry name" value="NAD(P)-binding Rossmann-like Domain"/>
    <property type="match status" value="1"/>
</dbReference>
<protein>
    <recommendedName>
        <fullName evidence="1">NAD-dependent epimerase/dehydratase domain-containing protein</fullName>
    </recommendedName>
</protein>
<gene>
    <name evidence="2" type="ORF">DASC09_016780</name>
</gene>
<dbReference type="GeneID" id="90072332"/>
<organism evidence="2 3">
    <name type="scientific">Saccharomycopsis crataegensis</name>
    <dbReference type="NCBI Taxonomy" id="43959"/>
    <lineage>
        <taxon>Eukaryota</taxon>
        <taxon>Fungi</taxon>
        <taxon>Dikarya</taxon>
        <taxon>Ascomycota</taxon>
        <taxon>Saccharomycotina</taxon>
        <taxon>Saccharomycetes</taxon>
        <taxon>Saccharomycopsidaceae</taxon>
        <taxon>Saccharomycopsis</taxon>
    </lineage>
</organism>
<evidence type="ECO:0000259" key="1">
    <source>
        <dbReference type="Pfam" id="PF01370"/>
    </source>
</evidence>
<dbReference type="SUPFAM" id="SSF51735">
    <property type="entry name" value="NAD(P)-binding Rossmann-fold domains"/>
    <property type="match status" value="1"/>
</dbReference>
<accession>A0AAV5QHM2</accession>
<keyword evidence="3" id="KW-1185">Reference proteome</keyword>
<feature type="domain" description="NAD-dependent epimerase/dehydratase" evidence="1">
    <location>
        <begin position="56"/>
        <end position="208"/>
    </location>
</feature>
<dbReference type="GO" id="GO:0044877">
    <property type="term" value="F:protein-containing complex binding"/>
    <property type="evidence" value="ECO:0007669"/>
    <property type="project" value="TreeGrafter"/>
</dbReference>
<evidence type="ECO:0000313" key="3">
    <source>
        <dbReference type="Proteomes" id="UP001360560"/>
    </source>
</evidence>
<sequence>MLRTISASKVQPVNTTLKRSIYTNVLKSDINITKAGKTNITVGSGGRSSRTGYTATVFGASGFLGRYLVSKLARHGTLTVVPYRDDMKKRFLKVCGDLGVVNFVEFDLRNLKSIEDSVKHSDIVFNCIGAEANTKNFSMADVNIEGARRVAQAVKDYGVPRYVHVSSHSADVNSKSIFYATKGIGEQVVREIIPETTIVRPGVMFGREDKLLNRLGDAKNLFTVNHSKETVIPTHVHDVAKAMELIGFDDSTAGKLYELNGPETFSIHEIRELIKPFSKIDYRNINLPKPVALKIAELLQYAWWPLVNPDQIERQFMDQVVTPGTLGFKDLGLTPESLSDHLFTYTYPLRNYLHSHDLPPTPKQVREMKKYVHILE</sequence>
<dbReference type="Pfam" id="PF01370">
    <property type="entry name" value="Epimerase"/>
    <property type="match status" value="1"/>
</dbReference>
<dbReference type="InterPro" id="IPR051207">
    <property type="entry name" value="ComplexI_NDUFA9_subunit"/>
</dbReference>
<dbReference type="AlphaFoldDB" id="A0AAV5QHM2"/>
<reference evidence="2 3" key="1">
    <citation type="journal article" date="2023" name="Elife">
        <title>Identification of key yeast species and microbe-microbe interactions impacting larval growth of Drosophila in the wild.</title>
        <authorList>
            <person name="Mure A."/>
            <person name="Sugiura Y."/>
            <person name="Maeda R."/>
            <person name="Honda K."/>
            <person name="Sakurai N."/>
            <person name="Takahashi Y."/>
            <person name="Watada M."/>
            <person name="Katoh T."/>
            <person name="Gotoh A."/>
            <person name="Gotoh Y."/>
            <person name="Taniguchi I."/>
            <person name="Nakamura K."/>
            <person name="Hayashi T."/>
            <person name="Katayama T."/>
            <person name="Uemura T."/>
            <person name="Hattori Y."/>
        </authorList>
    </citation>
    <scope>NUCLEOTIDE SEQUENCE [LARGE SCALE GENOMIC DNA]</scope>
    <source>
        <strain evidence="2 3">SC-9</strain>
    </source>
</reference>
<evidence type="ECO:0000313" key="2">
    <source>
        <dbReference type="EMBL" id="GMM34353.1"/>
    </source>
</evidence>